<keyword evidence="12" id="KW-1185">Reference proteome</keyword>
<evidence type="ECO:0000259" key="9">
    <source>
        <dbReference type="Pfam" id="PF10208"/>
    </source>
</evidence>
<sequence length="172" mass="19798">MWLFIVLSLNTLLSFHLWQAEAKLKDGDCEVCIKFLTNFAGKLSSDDLSDLTKIQDKLKATCKKAKTKENRFCYYIGGTADAATGMLKEVVKPLSYHMPADKICEKLKKQDAQICELQYDKQIDLNNVDLKKLRVKQLKKILSDWDEDCVGCLEKSDFIKKIEMLKKEHTEL</sequence>
<evidence type="ECO:0000313" key="11">
    <source>
        <dbReference type="EMBL" id="CAH3141780.1"/>
    </source>
</evidence>
<keyword evidence="6" id="KW-1015">Disulfide bond</keyword>
<evidence type="ECO:0000256" key="1">
    <source>
        <dbReference type="ARBA" id="ARBA00004613"/>
    </source>
</evidence>
<dbReference type="PANTHER" id="PTHR12990:SF5">
    <property type="entry name" value="MESENCEPHALIC ASTROCYTE-DERIVED NEUROTROPHIC FACTOR HOMOLOG"/>
    <property type="match status" value="1"/>
</dbReference>
<dbReference type="PANTHER" id="PTHR12990">
    <property type="entry name" value="ARMET-LIKE PROTEIN"/>
    <property type="match status" value="1"/>
</dbReference>
<keyword evidence="4" id="KW-0964">Secreted</keyword>
<evidence type="ECO:0000256" key="8">
    <source>
        <dbReference type="SAM" id="SignalP"/>
    </source>
</evidence>
<feature type="signal peptide" evidence="8">
    <location>
        <begin position="1"/>
        <end position="22"/>
    </location>
</feature>
<dbReference type="Pfam" id="PF20145">
    <property type="entry name" value="ARMET_N"/>
    <property type="match status" value="1"/>
</dbReference>
<proteinExistence type="inferred from homology"/>
<name>A0ABN8PHH4_9CNID</name>
<protein>
    <recommendedName>
        <fullName evidence="3">Mesencephalic astrocyte-derived neurotrophic factor homolog</fullName>
    </recommendedName>
    <alternativeName>
        <fullName evidence="7">MANF/CDNF-like protein</fullName>
    </alternativeName>
</protein>
<dbReference type="InterPro" id="IPR045333">
    <property type="entry name" value="ARMET-like"/>
</dbReference>
<dbReference type="Gene3D" id="1.10.225.10">
    <property type="entry name" value="Saposin-like"/>
    <property type="match status" value="1"/>
</dbReference>
<dbReference type="InterPro" id="IPR045332">
    <property type="entry name" value="ARMET_N"/>
</dbReference>
<organism evidence="11 12">
    <name type="scientific">Porites lobata</name>
    <dbReference type="NCBI Taxonomy" id="104759"/>
    <lineage>
        <taxon>Eukaryota</taxon>
        <taxon>Metazoa</taxon>
        <taxon>Cnidaria</taxon>
        <taxon>Anthozoa</taxon>
        <taxon>Hexacorallia</taxon>
        <taxon>Scleractinia</taxon>
        <taxon>Fungiina</taxon>
        <taxon>Poritidae</taxon>
        <taxon>Porites</taxon>
    </lineage>
</organism>
<comment type="caution">
    <text evidence="11">The sequence shown here is derived from an EMBL/GenBank/DDBJ whole genome shotgun (WGS) entry which is preliminary data.</text>
</comment>
<comment type="similarity">
    <text evidence="2">Belongs to the ARMET family.</text>
</comment>
<evidence type="ECO:0000256" key="4">
    <source>
        <dbReference type="ARBA" id="ARBA00022525"/>
    </source>
</evidence>
<reference evidence="11 12" key="1">
    <citation type="submission" date="2022-05" db="EMBL/GenBank/DDBJ databases">
        <authorList>
            <consortium name="Genoscope - CEA"/>
            <person name="William W."/>
        </authorList>
    </citation>
    <scope>NUCLEOTIDE SEQUENCE [LARGE SCALE GENOMIC DNA]</scope>
</reference>
<evidence type="ECO:0000256" key="6">
    <source>
        <dbReference type="ARBA" id="ARBA00023157"/>
    </source>
</evidence>
<feature type="chain" id="PRO_5047396291" description="Mesencephalic astrocyte-derived neurotrophic factor homolog" evidence="8">
    <location>
        <begin position="23"/>
        <end position="172"/>
    </location>
</feature>
<dbReference type="InterPro" id="IPR019345">
    <property type="entry name" value="ARMET_C"/>
</dbReference>
<evidence type="ECO:0000256" key="7">
    <source>
        <dbReference type="ARBA" id="ARBA00032923"/>
    </source>
</evidence>
<dbReference type="InterPro" id="IPR036361">
    <property type="entry name" value="SAP_dom_sf"/>
</dbReference>
<evidence type="ECO:0000256" key="3">
    <source>
        <dbReference type="ARBA" id="ARBA00014267"/>
    </source>
</evidence>
<dbReference type="EMBL" id="CALNXK010000067">
    <property type="protein sequence ID" value="CAH3141780.1"/>
    <property type="molecule type" value="Genomic_DNA"/>
</dbReference>
<dbReference type="Gene3D" id="1.10.720.30">
    <property type="entry name" value="SAP domain"/>
    <property type="match status" value="1"/>
</dbReference>
<feature type="domain" description="ARMET C-terminal" evidence="9">
    <location>
        <begin position="127"/>
        <end position="169"/>
    </location>
</feature>
<keyword evidence="5 8" id="KW-0732">Signal</keyword>
<dbReference type="Proteomes" id="UP001159405">
    <property type="component" value="Unassembled WGS sequence"/>
</dbReference>
<evidence type="ECO:0000313" key="12">
    <source>
        <dbReference type="Proteomes" id="UP001159405"/>
    </source>
</evidence>
<dbReference type="SUPFAM" id="SSF68906">
    <property type="entry name" value="SAP domain"/>
    <property type="match status" value="1"/>
</dbReference>
<evidence type="ECO:0000256" key="2">
    <source>
        <dbReference type="ARBA" id="ARBA00005617"/>
    </source>
</evidence>
<evidence type="ECO:0000256" key="5">
    <source>
        <dbReference type="ARBA" id="ARBA00022729"/>
    </source>
</evidence>
<gene>
    <name evidence="11" type="ORF">PLOB_00041963</name>
</gene>
<feature type="domain" description="ARMET N-terminal" evidence="10">
    <location>
        <begin position="28"/>
        <end position="123"/>
    </location>
</feature>
<evidence type="ECO:0000259" key="10">
    <source>
        <dbReference type="Pfam" id="PF20145"/>
    </source>
</evidence>
<accession>A0ABN8PHH4</accession>
<dbReference type="Pfam" id="PF10208">
    <property type="entry name" value="ARMET_C"/>
    <property type="match status" value="1"/>
</dbReference>
<comment type="subcellular location">
    <subcellularLocation>
        <location evidence="1">Secreted</location>
    </subcellularLocation>
</comment>